<dbReference type="Gene3D" id="1.10.3720.10">
    <property type="entry name" value="MetI-like"/>
    <property type="match status" value="1"/>
</dbReference>
<evidence type="ECO:0000256" key="7">
    <source>
        <dbReference type="RuleBase" id="RU363032"/>
    </source>
</evidence>
<evidence type="ECO:0000256" key="6">
    <source>
        <dbReference type="ARBA" id="ARBA00023136"/>
    </source>
</evidence>
<feature type="transmembrane region" description="Helical" evidence="7">
    <location>
        <begin position="67"/>
        <end position="89"/>
    </location>
</feature>
<proteinExistence type="inferred from homology"/>
<dbReference type="STRING" id="985053.VMUT_0337"/>
<dbReference type="PROSITE" id="PS50928">
    <property type="entry name" value="ABC_TM1"/>
    <property type="match status" value="1"/>
</dbReference>
<dbReference type="GO" id="GO:0005886">
    <property type="term" value="C:plasma membrane"/>
    <property type="evidence" value="ECO:0007669"/>
    <property type="project" value="UniProtKB-SubCell"/>
</dbReference>
<keyword evidence="3 7" id="KW-0812">Transmembrane</keyword>
<protein>
    <submittedName>
        <fullName evidence="9">Binding-protein-dependent transport systems inner membrane component</fullName>
    </submittedName>
</protein>
<dbReference type="Pfam" id="PF00528">
    <property type="entry name" value="BPD_transp_1"/>
    <property type="match status" value="1"/>
</dbReference>
<feature type="transmembrane region" description="Helical" evidence="7">
    <location>
        <begin position="222"/>
        <end position="240"/>
    </location>
</feature>
<feature type="domain" description="ABC transmembrane type-1" evidence="8">
    <location>
        <begin position="30"/>
        <end position="241"/>
    </location>
</feature>
<dbReference type="InterPro" id="IPR000515">
    <property type="entry name" value="MetI-like"/>
</dbReference>
<evidence type="ECO:0000259" key="8">
    <source>
        <dbReference type="PROSITE" id="PS50928"/>
    </source>
</evidence>
<feature type="transmembrane region" description="Helical" evidence="7">
    <location>
        <begin position="139"/>
        <end position="159"/>
    </location>
</feature>
<evidence type="ECO:0000256" key="5">
    <source>
        <dbReference type="ARBA" id="ARBA00023032"/>
    </source>
</evidence>
<sequence>MLLLPIVVLLYEGYGYLLKALMSGLFIESVVVTLLGAFIAAALDLLLGAPVAYAISRRLIPRPIDSVVSGVLLSPLTIPHTIVGLSILILVSPISPIPIIRKLPLVDTIWGLVAAYFVVSAPIAVGAMKQVFDELDPTYEYAGLTLGLSQWGVFAHVVVPMTFRELVSSFLMTWGRAISEFGSIVILAYYIVNPPFFNYVYPVPILIWYSYEVYGLPMALGYASASLMISILILVLIEIISERKFTGFKP</sequence>
<dbReference type="KEGG" id="vmo:VMUT_0337"/>
<keyword evidence="6 7" id="KW-0472">Membrane</keyword>
<dbReference type="SUPFAM" id="SSF161098">
    <property type="entry name" value="MetI-like"/>
    <property type="match status" value="1"/>
</dbReference>
<comment type="similarity">
    <text evidence="7">Belongs to the binding-protein-dependent transport system permease family.</text>
</comment>
<dbReference type="InterPro" id="IPR005667">
    <property type="entry name" value="Sulph_transpt2"/>
</dbReference>
<accession>F0QTT4</accession>
<dbReference type="AlphaFoldDB" id="F0QTT4"/>
<evidence type="ECO:0000256" key="4">
    <source>
        <dbReference type="ARBA" id="ARBA00022989"/>
    </source>
</evidence>
<dbReference type="InterPro" id="IPR035906">
    <property type="entry name" value="MetI-like_sf"/>
</dbReference>
<feature type="transmembrane region" description="Helical" evidence="7">
    <location>
        <begin position="31"/>
        <end position="55"/>
    </location>
</feature>
<gene>
    <name evidence="9" type="ordered locus">VMUT_0337</name>
</gene>
<feature type="transmembrane region" description="Helical" evidence="7">
    <location>
        <begin position="171"/>
        <end position="192"/>
    </location>
</feature>
<evidence type="ECO:0000313" key="10">
    <source>
        <dbReference type="Proteomes" id="UP000007485"/>
    </source>
</evidence>
<evidence type="ECO:0000256" key="2">
    <source>
        <dbReference type="ARBA" id="ARBA00022448"/>
    </source>
</evidence>
<dbReference type="CDD" id="cd06261">
    <property type="entry name" value="TM_PBP2"/>
    <property type="match status" value="1"/>
</dbReference>
<dbReference type="HOGENOM" id="CLU_016047_14_1_2"/>
<dbReference type="Proteomes" id="UP000007485">
    <property type="component" value="Chromosome"/>
</dbReference>
<keyword evidence="10" id="KW-1185">Reference proteome</keyword>
<dbReference type="PANTHER" id="PTHR30406">
    <property type="entry name" value="SULFATE TRANSPORT SYSTEM PERMEASE PROTEIN"/>
    <property type="match status" value="1"/>
</dbReference>
<keyword evidence="4 7" id="KW-1133">Transmembrane helix</keyword>
<feature type="transmembrane region" description="Helical" evidence="7">
    <location>
        <begin position="109"/>
        <end position="127"/>
    </location>
</feature>
<evidence type="ECO:0000256" key="3">
    <source>
        <dbReference type="ARBA" id="ARBA00022692"/>
    </source>
</evidence>
<organism evidence="9 10">
    <name type="scientific">Vulcanisaeta moutnovskia (strain 768-28)</name>
    <dbReference type="NCBI Taxonomy" id="985053"/>
    <lineage>
        <taxon>Archaea</taxon>
        <taxon>Thermoproteota</taxon>
        <taxon>Thermoprotei</taxon>
        <taxon>Thermoproteales</taxon>
        <taxon>Thermoproteaceae</taxon>
        <taxon>Vulcanisaeta</taxon>
    </lineage>
</organism>
<keyword evidence="2 7" id="KW-0813">Transport</keyword>
<name>F0QTT4_VULM7</name>
<evidence type="ECO:0000256" key="1">
    <source>
        <dbReference type="ARBA" id="ARBA00004141"/>
    </source>
</evidence>
<dbReference type="EMBL" id="CP002529">
    <property type="protein sequence ID" value="ADY00550.1"/>
    <property type="molecule type" value="Genomic_DNA"/>
</dbReference>
<comment type="subcellular location">
    <subcellularLocation>
        <location evidence="7">Cell membrane</location>
        <topology evidence="7">Multi-pass membrane protein</topology>
    </subcellularLocation>
    <subcellularLocation>
        <location evidence="1">Membrane</location>
        <topology evidence="1">Multi-pass membrane protein</topology>
    </subcellularLocation>
</comment>
<keyword evidence="5" id="KW-0764">Sulfate transport</keyword>
<reference evidence="9 10" key="1">
    <citation type="journal article" date="2011" name="J. Bacteriol.">
        <title>Complete genome sequence of 'Vulcanisaeta moutnovskia' strain 768-28, a novel member of the hyperthermophilic crenarchaeal genus vulcanisaeta.</title>
        <authorList>
            <person name="Gumerov V.M."/>
            <person name="Mardanov A.V."/>
            <person name="Beletsky A.V."/>
            <person name="Prokofeva M.I."/>
            <person name="Bonch-Osmolovskaya E.A."/>
            <person name="Ravin N.V."/>
            <person name="Skryabin K.G."/>
        </authorList>
    </citation>
    <scope>NUCLEOTIDE SEQUENCE [LARGE SCALE GENOMIC DNA]</scope>
    <source>
        <strain evidence="9 10">768-28</strain>
    </source>
</reference>
<dbReference type="eggNOG" id="arCOG00164">
    <property type="taxonomic scope" value="Archaea"/>
</dbReference>
<dbReference type="PANTHER" id="PTHR30406:SF8">
    <property type="entry name" value="SULFATE TRANSPORT SYSTEM PERMEASE PROTEIN CYST"/>
    <property type="match status" value="1"/>
</dbReference>
<dbReference type="GO" id="GO:0015419">
    <property type="term" value="F:ABC-type sulfate transporter activity"/>
    <property type="evidence" value="ECO:0007669"/>
    <property type="project" value="InterPro"/>
</dbReference>
<evidence type="ECO:0000313" key="9">
    <source>
        <dbReference type="EMBL" id="ADY00550.1"/>
    </source>
</evidence>